<dbReference type="InterPro" id="IPR016140">
    <property type="entry name" value="Bifunc_inhib/LTP/seed_store"/>
</dbReference>
<dbReference type="Pfam" id="PF00234">
    <property type="entry name" value="Tryp_alpha_amyl"/>
    <property type="match status" value="1"/>
</dbReference>
<dbReference type="PROSITE" id="PS00597">
    <property type="entry name" value="PLANT_LTP"/>
    <property type="match status" value="1"/>
</dbReference>
<dbReference type="AlphaFoldDB" id="A0A1W5LDB4"/>
<evidence type="ECO:0000313" key="7">
    <source>
        <dbReference type="EMBL" id="ANC85022.1"/>
    </source>
</evidence>
<proteinExistence type="evidence at transcript level"/>
<organism evidence="7">
    <name type="scientific">Artemisia gmelinii</name>
    <dbReference type="NCBI Taxonomy" id="401898"/>
    <lineage>
        <taxon>Eukaryota</taxon>
        <taxon>Viridiplantae</taxon>
        <taxon>Streptophyta</taxon>
        <taxon>Embryophyta</taxon>
        <taxon>Tracheophyta</taxon>
        <taxon>Spermatophyta</taxon>
        <taxon>Magnoliopsida</taxon>
        <taxon>eudicotyledons</taxon>
        <taxon>Gunneridae</taxon>
        <taxon>Pentapetalae</taxon>
        <taxon>asterids</taxon>
        <taxon>campanulids</taxon>
        <taxon>Asterales</taxon>
        <taxon>Asteraceae</taxon>
        <taxon>Asteroideae</taxon>
        <taxon>Anthemideae</taxon>
        <taxon>Artemisiinae</taxon>
        <taxon>Artemisia</taxon>
    </lineage>
</organism>
<dbReference type="InterPro" id="IPR000528">
    <property type="entry name" value="Plant_nsLTP"/>
</dbReference>
<dbReference type="SUPFAM" id="SSF47699">
    <property type="entry name" value="Bifunctional inhibitor/lipid-transfer protein/seed storage 2S albumin"/>
    <property type="match status" value="1"/>
</dbReference>
<keyword evidence="5" id="KW-0732">Signal</keyword>
<evidence type="ECO:0000256" key="2">
    <source>
        <dbReference type="ARBA" id="ARBA00022448"/>
    </source>
</evidence>
<comment type="similarity">
    <text evidence="1 4">Belongs to the plant LTP family.</text>
</comment>
<dbReference type="GO" id="GO:0006869">
    <property type="term" value="P:lipid transport"/>
    <property type="evidence" value="ECO:0007669"/>
    <property type="project" value="InterPro"/>
</dbReference>
<comment type="function">
    <text evidence="4">Plant non-specific lipid-transfer proteins transfer phospholipids as well as galactolipids across membranes. May play a role in wax or cutin deposition in the cell walls of expanding epidermal cells and certain secretory tissues.</text>
</comment>
<dbReference type="PRINTS" id="PR00382">
    <property type="entry name" value="LIPIDTRNSFER"/>
</dbReference>
<protein>
    <recommendedName>
        <fullName evidence="4">Non-specific lipid-transfer protein</fullName>
    </recommendedName>
</protein>
<evidence type="ECO:0000256" key="3">
    <source>
        <dbReference type="ARBA" id="ARBA00023121"/>
    </source>
</evidence>
<evidence type="ECO:0000256" key="1">
    <source>
        <dbReference type="ARBA" id="ARBA00009748"/>
    </source>
</evidence>
<dbReference type="Gene3D" id="1.10.110.10">
    <property type="entry name" value="Plant lipid-transfer and hydrophobic proteins"/>
    <property type="match status" value="1"/>
</dbReference>
<evidence type="ECO:0000256" key="5">
    <source>
        <dbReference type="SAM" id="SignalP"/>
    </source>
</evidence>
<dbReference type="InterPro" id="IPR036312">
    <property type="entry name" value="Bifun_inhib/LTP/seed_sf"/>
</dbReference>
<keyword evidence="2 4" id="KW-0813">Transport</keyword>
<feature type="signal peptide" evidence="5">
    <location>
        <begin position="1"/>
        <end position="25"/>
    </location>
</feature>
<reference evidence="7" key="1">
    <citation type="submission" date="2015-05" db="EMBL/GenBank/DDBJ databases">
        <title>Genome survey of the lipid transfer protein allergen genes in pollen among different mugwort species in China.</title>
        <authorList>
            <person name="Gao Z."/>
            <person name="Fu W."/>
            <person name="Gao L."/>
            <person name="Zhou X."/>
            <person name="Ma Y."/>
        </authorList>
    </citation>
    <scope>NUCLEOTIDE SEQUENCE</scope>
    <source>
        <tissue evidence="7">Pollen</tissue>
    </source>
</reference>
<dbReference type="EMBL" id="KR996744">
    <property type="protein sequence ID" value="ANC85022.1"/>
    <property type="molecule type" value="mRNA"/>
</dbReference>
<feature type="chain" id="PRO_5012732407" description="Non-specific lipid-transfer protein" evidence="5">
    <location>
        <begin position="26"/>
        <end position="117"/>
    </location>
</feature>
<accession>A0A1W5LDB4</accession>
<evidence type="ECO:0000259" key="6">
    <source>
        <dbReference type="SMART" id="SM00499"/>
    </source>
</evidence>
<name>A0A1W5LDB4_9ASTR</name>
<dbReference type="GO" id="GO:0008289">
    <property type="term" value="F:lipid binding"/>
    <property type="evidence" value="ECO:0007669"/>
    <property type="project" value="UniProtKB-KW"/>
</dbReference>
<sequence precursor="true">MAMKMMKVFCVMVVCMVVSSSYAEAALTCSDVSNKISPCTSFLKQGGEVPADCCTGVKGLNDAAKTTPDRQTACNCLKTSFKSNKDFKSDNAAVLPSKCGVNIPYKISLETDCNKVK</sequence>
<keyword evidence="3 4" id="KW-0446">Lipid-binding</keyword>
<dbReference type="PANTHER" id="PTHR33076">
    <property type="entry name" value="NON-SPECIFIC LIPID-TRANSFER PROTEIN 2-RELATED"/>
    <property type="match status" value="1"/>
</dbReference>
<evidence type="ECO:0000256" key="4">
    <source>
        <dbReference type="RuleBase" id="RU000628"/>
    </source>
</evidence>
<feature type="domain" description="Bifunctional inhibitor/plant lipid transfer protein/seed storage helical" evidence="6">
    <location>
        <begin position="29"/>
        <end position="113"/>
    </location>
</feature>
<dbReference type="CDD" id="cd01960">
    <property type="entry name" value="nsLTP1"/>
    <property type="match status" value="1"/>
</dbReference>
<dbReference type="SMART" id="SM00499">
    <property type="entry name" value="AAI"/>
    <property type="match status" value="1"/>
</dbReference>